<evidence type="ECO:0000256" key="1">
    <source>
        <dbReference type="SAM" id="Coils"/>
    </source>
</evidence>
<accession>A0A1B6VMK7</accession>
<dbReference type="PATRIC" id="fig|38307.3.peg.1186"/>
<evidence type="ECO:0000313" key="3">
    <source>
        <dbReference type="Proteomes" id="UP000077786"/>
    </source>
</evidence>
<name>A0A1B6VMK7_9PROT</name>
<proteinExistence type="predicted"/>
<comment type="caution">
    <text evidence="2">The sequence shown here is derived from an EMBL/GenBank/DDBJ whole genome shotgun (WGS) entry which is preliminary data.</text>
</comment>
<dbReference type="Proteomes" id="UP000077786">
    <property type="component" value="Unassembled WGS sequence"/>
</dbReference>
<gene>
    <name evidence="2" type="ORF">A0123_01150</name>
</gene>
<reference evidence="2 3" key="1">
    <citation type="submission" date="2016-03" db="EMBL/GenBank/DDBJ databases">
        <title>Draft genome sequence of Gluconobacter cerinus strain CECT 9110.</title>
        <authorList>
            <person name="Sainz F."/>
            <person name="Mas A."/>
            <person name="Torija M.J."/>
        </authorList>
    </citation>
    <scope>NUCLEOTIDE SEQUENCE [LARGE SCALE GENOMIC DNA]</scope>
    <source>
        <strain evidence="2 3">CECT 9110</strain>
    </source>
</reference>
<dbReference type="RefSeq" id="WP_046899693.1">
    <property type="nucleotide sequence ID" value="NZ_JAERLC010000001.1"/>
</dbReference>
<protein>
    <submittedName>
        <fullName evidence="2">Uncharacterized protein</fullName>
    </submittedName>
</protein>
<dbReference type="AlphaFoldDB" id="A0A1B6VMK7"/>
<feature type="coiled-coil region" evidence="1">
    <location>
        <begin position="3"/>
        <end position="30"/>
    </location>
</feature>
<dbReference type="EMBL" id="LUTU01000005">
    <property type="protein sequence ID" value="OAJ68444.1"/>
    <property type="molecule type" value="Genomic_DNA"/>
</dbReference>
<organism evidence="2 3">
    <name type="scientific">Gluconobacter cerinus</name>
    <dbReference type="NCBI Taxonomy" id="38307"/>
    <lineage>
        <taxon>Bacteria</taxon>
        <taxon>Pseudomonadati</taxon>
        <taxon>Pseudomonadota</taxon>
        <taxon>Alphaproteobacteria</taxon>
        <taxon>Acetobacterales</taxon>
        <taxon>Acetobacteraceae</taxon>
        <taxon>Gluconobacter</taxon>
    </lineage>
</organism>
<sequence>MDVQTIEQTYNQLQQQAQQSAQALQALGAKMQTAAQTGDMQAREWSLDLRELALSFQAEQQQVTNLLQQLHAALTNAASNPQPMATAQSPYDAQPPVQVVGQAQDNGFFSNILNSGFARSVEAGAGFSIGNDLIKEIF</sequence>
<keyword evidence="1" id="KW-0175">Coiled coil</keyword>
<dbReference type="OrthoDB" id="5298690at2"/>
<evidence type="ECO:0000313" key="2">
    <source>
        <dbReference type="EMBL" id="OAJ68444.1"/>
    </source>
</evidence>